<gene>
    <name evidence="1" type="ORF">EV421DRAFT_1857278</name>
</gene>
<proteinExistence type="predicted"/>
<evidence type="ECO:0000313" key="2">
    <source>
        <dbReference type="Proteomes" id="UP001175226"/>
    </source>
</evidence>
<comment type="caution">
    <text evidence="1">The sequence shown here is derived from an EMBL/GenBank/DDBJ whole genome shotgun (WGS) entry which is preliminary data.</text>
</comment>
<dbReference type="Proteomes" id="UP001175226">
    <property type="component" value="Unassembled WGS sequence"/>
</dbReference>
<evidence type="ECO:0000313" key="1">
    <source>
        <dbReference type="EMBL" id="KAK0430642.1"/>
    </source>
</evidence>
<protein>
    <submittedName>
        <fullName evidence="1">Uncharacterized protein</fullName>
    </submittedName>
</protein>
<dbReference type="EMBL" id="JAUEPT010000138">
    <property type="protein sequence ID" value="KAK0430642.1"/>
    <property type="molecule type" value="Genomic_DNA"/>
</dbReference>
<name>A0AA39IUC0_9AGAR</name>
<accession>A0AA39IUC0</accession>
<organism evidence="1 2">
    <name type="scientific">Armillaria borealis</name>
    <dbReference type="NCBI Taxonomy" id="47425"/>
    <lineage>
        <taxon>Eukaryota</taxon>
        <taxon>Fungi</taxon>
        <taxon>Dikarya</taxon>
        <taxon>Basidiomycota</taxon>
        <taxon>Agaricomycotina</taxon>
        <taxon>Agaricomycetes</taxon>
        <taxon>Agaricomycetidae</taxon>
        <taxon>Agaricales</taxon>
        <taxon>Marasmiineae</taxon>
        <taxon>Physalacriaceae</taxon>
        <taxon>Armillaria</taxon>
    </lineage>
</organism>
<keyword evidence="2" id="KW-1185">Reference proteome</keyword>
<reference evidence="1" key="1">
    <citation type="submission" date="2023-06" db="EMBL/GenBank/DDBJ databases">
        <authorList>
            <consortium name="Lawrence Berkeley National Laboratory"/>
            <person name="Ahrendt S."/>
            <person name="Sahu N."/>
            <person name="Indic B."/>
            <person name="Wong-Bajracharya J."/>
            <person name="Merenyi Z."/>
            <person name="Ke H.-M."/>
            <person name="Monk M."/>
            <person name="Kocsube S."/>
            <person name="Drula E."/>
            <person name="Lipzen A."/>
            <person name="Balint B."/>
            <person name="Henrissat B."/>
            <person name="Andreopoulos B."/>
            <person name="Martin F.M."/>
            <person name="Harder C.B."/>
            <person name="Rigling D."/>
            <person name="Ford K.L."/>
            <person name="Foster G.D."/>
            <person name="Pangilinan J."/>
            <person name="Papanicolaou A."/>
            <person name="Barry K."/>
            <person name="LaButti K."/>
            <person name="Viragh M."/>
            <person name="Koriabine M."/>
            <person name="Yan M."/>
            <person name="Riley R."/>
            <person name="Champramary S."/>
            <person name="Plett K.L."/>
            <person name="Tsai I.J."/>
            <person name="Slot J."/>
            <person name="Sipos G."/>
            <person name="Plett J."/>
            <person name="Nagy L.G."/>
            <person name="Grigoriev I.V."/>
        </authorList>
    </citation>
    <scope>NUCLEOTIDE SEQUENCE</scope>
    <source>
        <strain evidence="1">FPL87.14</strain>
    </source>
</reference>
<dbReference type="AlphaFoldDB" id="A0AA39IUC0"/>
<sequence length="257" mass="29070">MARFEVETSSMLTLAECAAELIPVWLRSYHEDEGRNVCTFGDTLEKISDCGGRKRTSSVNGDVGRPSKLAKCEAGPMVLQVPRLISHPSPQLAHVPTAPSPASIPVPRLISPPPKRALSVGSSADQDRVDLSWIPKTYLLFVPNDTVMHSRFMSECTYPLPIYHRSGAVKRKNCEQRKEFLDNDEWAAVTDVHRVVCNGCEMNVALDSRNGFYYPGFWVKHRSLCPTVYAIWLQRKGMSPDVDKEWFRRHKQLIEQD</sequence>